<evidence type="ECO:0000313" key="2">
    <source>
        <dbReference type="Proteomes" id="UP001303760"/>
    </source>
</evidence>
<feature type="non-terminal residue" evidence="1">
    <location>
        <position position="1"/>
    </location>
</feature>
<dbReference type="PANTHER" id="PTHR37844:SF2">
    <property type="entry name" value="SER_THR PROTEIN PHOSPHATASE SUPERFAMILY (AFU_ORTHOLOGUE AFUA_1G14840)"/>
    <property type="match status" value="1"/>
</dbReference>
<accession>A0AAN7C0N0</accession>
<sequence length="104" mass="11451">PQRKIVIFTHHSPTLDPRAVEERHRGSTVQSGFATHLSDEECWTNPSVVMWAFGRTHFSCDFTDELGKRVVANQRGYSAAPSTGSDVEKVFEVGGEGKASMLDA</sequence>
<dbReference type="AlphaFoldDB" id="A0AAN7C0N0"/>
<gene>
    <name evidence="1" type="ORF">C8A03DRAFT_20089</name>
</gene>
<dbReference type="PANTHER" id="PTHR37844">
    <property type="entry name" value="SER/THR PROTEIN PHOSPHATASE SUPERFAMILY (AFU_ORTHOLOGUE AFUA_1G14840)"/>
    <property type="match status" value="1"/>
</dbReference>
<protein>
    <submittedName>
        <fullName evidence="1">Uncharacterized protein</fullName>
    </submittedName>
</protein>
<reference evidence="1" key="1">
    <citation type="journal article" date="2023" name="Mol. Phylogenet. Evol.">
        <title>Genome-scale phylogeny and comparative genomics of the fungal order Sordariales.</title>
        <authorList>
            <person name="Hensen N."/>
            <person name="Bonometti L."/>
            <person name="Westerberg I."/>
            <person name="Brannstrom I.O."/>
            <person name="Guillou S."/>
            <person name="Cros-Aarteil S."/>
            <person name="Calhoun S."/>
            <person name="Haridas S."/>
            <person name="Kuo A."/>
            <person name="Mondo S."/>
            <person name="Pangilinan J."/>
            <person name="Riley R."/>
            <person name="LaButti K."/>
            <person name="Andreopoulos B."/>
            <person name="Lipzen A."/>
            <person name="Chen C."/>
            <person name="Yan M."/>
            <person name="Daum C."/>
            <person name="Ng V."/>
            <person name="Clum A."/>
            <person name="Steindorff A."/>
            <person name="Ohm R.A."/>
            <person name="Martin F."/>
            <person name="Silar P."/>
            <person name="Natvig D.O."/>
            <person name="Lalanne C."/>
            <person name="Gautier V."/>
            <person name="Ament-Velasquez S.L."/>
            <person name="Kruys A."/>
            <person name="Hutchinson M.I."/>
            <person name="Powell A.J."/>
            <person name="Barry K."/>
            <person name="Miller A.N."/>
            <person name="Grigoriev I.V."/>
            <person name="Debuchy R."/>
            <person name="Gladieux P."/>
            <person name="Hiltunen Thoren M."/>
            <person name="Johannesson H."/>
        </authorList>
    </citation>
    <scope>NUCLEOTIDE SEQUENCE</scope>
    <source>
        <strain evidence="1">CBS 532.94</strain>
    </source>
</reference>
<comment type="caution">
    <text evidence="1">The sequence shown here is derived from an EMBL/GenBank/DDBJ whole genome shotgun (WGS) entry which is preliminary data.</text>
</comment>
<organism evidence="1 2">
    <name type="scientific">Achaetomium macrosporum</name>
    <dbReference type="NCBI Taxonomy" id="79813"/>
    <lineage>
        <taxon>Eukaryota</taxon>
        <taxon>Fungi</taxon>
        <taxon>Dikarya</taxon>
        <taxon>Ascomycota</taxon>
        <taxon>Pezizomycotina</taxon>
        <taxon>Sordariomycetes</taxon>
        <taxon>Sordariomycetidae</taxon>
        <taxon>Sordariales</taxon>
        <taxon>Chaetomiaceae</taxon>
        <taxon>Achaetomium</taxon>
    </lineage>
</organism>
<reference evidence="1" key="2">
    <citation type="submission" date="2023-05" db="EMBL/GenBank/DDBJ databases">
        <authorList>
            <consortium name="Lawrence Berkeley National Laboratory"/>
            <person name="Steindorff A."/>
            <person name="Hensen N."/>
            <person name="Bonometti L."/>
            <person name="Westerberg I."/>
            <person name="Brannstrom I.O."/>
            <person name="Guillou S."/>
            <person name="Cros-Aarteil S."/>
            <person name="Calhoun S."/>
            <person name="Haridas S."/>
            <person name="Kuo A."/>
            <person name="Mondo S."/>
            <person name="Pangilinan J."/>
            <person name="Riley R."/>
            <person name="Labutti K."/>
            <person name="Andreopoulos B."/>
            <person name="Lipzen A."/>
            <person name="Chen C."/>
            <person name="Yanf M."/>
            <person name="Daum C."/>
            <person name="Ng V."/>
            <person name="Clum A."/>
            <person name="Ohm R."/>
            <person name="Martin F."/>
            <person name="Silar P."/>
            <person name="Natvig D."/>
            <person name="Lalanne C."/>
            <person name="Gautier V."/>
            <person name="Ament-Velasquez S.L."/>
            <person name="Kruys A."/>
            <person name="Hutchinson M.I."/>
            <person name="Powell A.J."/>
            <person name="Barry K."/>
            <person name="Miller A.N."/>
            <person name="Grigoriev I.V."/>
            <person name="Debuchy R."/>
            <person name="Gladieux P."/>
            <person name="Thoren M.H."/>
            <person name="Johannesson H."/>
        </authorList>
    </citation>
    <scope>NUCLEOTIDE SEQUENCE</scope>
    <source>
        <strain evidence="1">CBS 532.94</strain>
    </source>
</reference>
<evidence type="ECO:0000313" key="1">
    <source>
        <dbReference type="EMBL" id="KAK4232657.1"/>
    </source>
</evidence>
<name>A0AAN7C0N0_9PEZI</name>
<keyword evidence="2" id="KW-1185">Reference proteome</keyword>
<proteinExistence type="predicted"/>
<dbReference type="EMBL" id="MU861139">
    <property type="protein sequence ID" value="KAK4232657.1"/>
    <property type="molecule type" value="Genomic_DNA"/>
</dbReference>
<dbReference type="Proteomes" id="UP001303760">
    <property type="component" value="Unassembled WGS sequence"/>
</dbReference>